<keyword evidence="4" id="KW-1185">Reference proteome</keyword>
<dbReference type="Gene3D" id="1.10.30.50">
    <property type="match status" value="1"/>
</dbReference>
<dbReference type="GO" id="GO:0008270">
    <property type="term" value="F:zinc ion binding"/>
    <property type="evidence" value="ECO:0007669"/>
    <property type="project" value="InterPro"/>
</dbReference>
<accession>A0A8H2JIC0</accession>
<gene>
    <name evidence="2" type="ORF">C1S78_027600</name>
    <name evidence="3" type="ORF">C1S78_27550</name>
</gene>
<keyword evidence="3" id="KW-0540">Nuclease</keyword>
<dbReference type="EMBL" id="POTL01000001">
    <property type="protein sequence ID" value="TLH55631.1"/>
    <property type="molecule type" value="Genomic_DNA"/>
</dbReference>
<reference evidence="3" key="1">
    <citation type="submission" date="2018-01" db="EMBL/GenBank/DDBJ databases">
        <title>Comparative genomics of Mycobacterium mucogenicum and Mycobacterium neoaurum clade members emphasizing tRNA and non-coding RNA.</title>
        <authorList>
            <person name="Behra P.R.K."/>
            <person name="Pettersson B.M.F."/>
            <person name="Das S."/>
            <person name="Dasgupta S."/>
            <person name="Kirsebom L.A."/>
        </authorList>
    </citation>
    <scope>NUCLEOTIDE SEQUENCE</scope>
    <source>
        <strain evidence="3">DSM 44124</strain>
    </source>
</reference>
<protein>
    <submittedName>
        <fullName evidence="3">HNH endonuclease</fullName>
    </submittedName>
</protein>
<evidence type="ECO:0000313" key="4">
    <source>
        <dbReference type="Proteomes" id="UP000309231"/>
    </source>
</evidence>
<keyword evidence="3" id="KW-0378">Hydrolase</keyword>
<evidence type="ECO:0000313" key="3">
    <source>
        <dbReference type="EMBL" id="TLH55631.1"/>
    </source>
</evidence>
<dbReference type="InterPro" id="IPR003615">
    <property type="entry name" value="HNH_nuc"/>
</dbReference>
<reference evidence="2 4" key="2">
    <citation type="journal article" date="2019" name="BMC Evol. Biol.">
        <title>Comparative genomics of Mycobacterium mucogenicum and Mycobacterium neoaurum clade members emphasizing tRNA and non-coding RNA.</title>
        <authorList>
            <person name="Behra P.R.K."/>
            <person name="Pettersson B.M.F."/>
            <person name="Das S."/>
            <person name="Dasgupta S."/>
            <person name="Kirsebom L.A."/>
        </authorList>
    </citation>
    <scope>NUCLEOTIDE SEQUENCE [LARGE SCALE GENOMIC DNA]</scope>
    <source>
        <strain evidence="2 4">DSM 44124</strain>
    </source>
</reference>
<dbReference type="GeneID" id="76728728"/>
<dbReference type="GO" id="GO:0003676">
    <property type="term" value="F:nucleic acid binding"/>
    <property type="evidence" value="ECO:0007669"/>
    <property type="project" value="InterPro"/>
</dbReference>
<reference evidence="2 4" key="3">
    <citation type="journal article" date="2019" name="Sci. Rep.">
        <title>Insight into the biology of Mycobacterium mucogenicum and Mycobacterium neoaurum clade members.</title>
        <authorList>
            <person name="Behra P.R.K."/>
            <person name="Pettersson B.M.F."/>
            <person name="Ramesh M."/>
            <person name="Dasgupta S."/>
            <person name="Kirsebom L.A."/>
        </authorList>
    </citation>
    <scope>NUCLEOTIDE SEQUENCE [LARGE SCALE GENOMIC DNA]</scope>
    <source>
        <strain evidence="2 4">DSM 44124</strain>
    </source>
</reference>
<name>A0A8H2JIC0_MYCMU</name>
<dbReference type="Pfam" id="PF01844">
    <property type="entry name" value="HNH"/>
    <property type="match status" value="1"/>
</dbReference>
<dbReference type="KEGG" id="mmuc:C1S78_027600"/>
<dbReference type="AlphaFoldDB" id="A0A8H2JIC0"/>
<feature type="domain" description="HNH" evidence="1">
    <location>
        <begin position="123"/>
        <end position="161"/>
    </location>
</feature>
<dbReference type="RefSeq" id="WP_082371165.1">
    <property type="nucleotide sequence ID" value="NZ_ANBS01000055.1"/>
</dbReference>
<dbReference type="CDD" id="cd00085">
    <property type="entry name" value="HNHc"/>
    <property type="match status" value="1"/>
</dbReference>
<dbReference type="EMBL" id="CP062008">
    <property type="protein sequence ID" value="QPG69108.1"/>
    <property type="molecule type" value="Genomic_DNA"/>
</dbReference>
<organism evidence="3">
    <name type="scientific">Mycolicibacterium mucogenicum DSM 44124</name>
    <dbReference type="NCBI Taxonomy" id="1226753"/>
    <lineage>
        <taxon>Bacteria</taxon>
        <taxon>Bacillati</taxon>
        <taxon>Actinomycetota</taxon>
        <taxon>Actinomycetes</taxon>
        <taxon>Mycobacteriales</taxon>
        <taxon>Mycobacteriaceae</taxon>
        <taxon>Mycolicibacterium</taxon>
    </lineage>
</organism>
<keyword evidence="3" id="KW-0255">Endonuclease</keyword>
<proteinExistence type="predicted"/>
<dbReference type="Proteomes" id="UP000309231">
    <property type="component" value="Chromosome"/>
</dbReference>
<sequence length="185" mass="20639">MAGNASSNRYGLDDTCMALPYIHIDGVCNRCGKALTGRQTQWCSRECSNELTRQHDWSWARNAAKQRDGDRCVRCGGNGSDQRPKQWRQVLSISDARKLGLDWPVTERPVDLFVAVGGPRPWLEVNHIDPRVGRGYGFGCHNHLSNLETLCHGCHVTETNRQAAERRGDPPAVVQIDLFSEVANA</sequence>
<evidence type="ECO:0000313" key="2">
    <source>
        <dbReference type="EMBL" id="QPG69108.1"/>
    </source>
</evidence>
<dbReference type="GO" id="GO:0004519">
    <property type="term" value="F:endonuclease activity"/>
    <property type="evidence" value="ECO:0007669"/>
    <property type="project" value="UniProtKB-KW"/>
</dbReference>
<dbReference type="InterPro" id="IPR002711">
    <property type="entry name" value="HNH"/>
</dbReference>
<evidence type="ECO:0000259" key="1">
    <source>
        <dbReference type="Pfam" id="PF01844"/>
    </source>
</evidence>